<sequence>MPTARKTLSILALAASLCTACGESQPPPAPVPARAAPAPVRIPPGAQEFQTDHYAIFSTAAARRTVQVAAAVEALHRAYGRFFDLPAAAADAPRLKLILYRDKHEFSQYNTSMPWAEAFYRKPYCHAYYADGGGNPYHWMLHEATHQLNAERAGMATAKWINEGLATYFGTSRLENNRLSPGRIDPDTYPIWWVDDLQLSGSLQRDLDEGRLIELRKLIDGTGPDIGGRYLNTYYIEYWSLSHFLFHYQDGKYASAYRGLIRGNGSLKEFEAALGPVEGVQQQWYDYLLERQAELALQEQAVPATAIRR</sequence>
<proteinExistence type="predicted"/>
<dbReference type="RefSeq" id="WP_148648831.1">
    <property type="nucleotide sequence ID" value="NZ_CP011131.1"/>
</dbReference>
<name>A0ABY3XIP0_9GAMM</name>
<gene>
    <name evidence="2" type="ORF">MOV92_09725</name>
</gene>
<protein>
    <submittedName>
        <fullName evidence="2">DUF1570 domain-containing protein</fullName>
    </submittedName>
</protein>
<dbReference type="EMBL" id="CP093547">
    <property type="protein sequence ID" value="UNP31495.1"/>
    <property type="molecule type" value="Genomic_DNA"/>
</dbReference>
<reference evidence="2 3" key="1">
    <citation type="submission" date="2022-03" db="EMBL/GenBank/DDBJ databases">
        <title>Complete genome sequence of Lysobacter capsici VKM B-2533 and Lysobacter gummosus 10.1.1, promising sources of lytic agents.</title>
        <authorList>
            <person name="Tarlachkov S.V."/>
            <person name="Kudryakova I.V."/>
            <person name="Afoshin A.S."/>
            <person name="Leontyevskaya E.A."/>
            <person name="Leontyevskaya N.V."/>
        </authorList>
    </citation>
    <scope>NUCLEOTIDE SEQUENCE [LARGE SCALE GENOMIC DNA]</scope>
    <source>
        <strain evidence="2 3">10.1.1</strain>
    </source>
</reference>
<organism evidence="2 3">
    <name type="scientific">Lysobacter gummosus</name>
    <dbReference type="NCBI Taxonomy" id="262324"/>
    <lineage>
        <taxon>Bacteria</taxon>
        <taxon>Pseudomonadati</taxon>
        <taxon>Pseudomonadota</taxon>
        <taxon>Gammaproteobacteria</taxon>
        <taxon>Lysobacterales</taxon>
        <taxon>Lysobacteraceae</taxon>
        <taxon>Lysobacter</taxon>
    </lineage>
</organism>
<keyword evidence="1" id="KW-0732">Signal</keyword>
<evidence type="ECO:0000256" key="1">
    <source>
        <dbReference type="SAM" id="SignalP"/>
    </source>
</evidence>
<evidence type="ECO:0000313" key="3">
    <source>
        <dbReference type="Proteomes" id="UP000829194"/>
    </source>
</evidence>
<evidence type="ECO:0000313" key="2">
    <source>
        <dbReference type="EMBL" id="UNP31495.1"/>
    </source>
</evidence>
<feature type="signal peptide" evidence="1">
    <location>
        <begin position="1"/>
        <end position="20"/>
    </location>
</feature>
<keyword evidence="3" id="KW-1185">Reference proteome</keyword>
<dbReference type="Proteomes" id="UP000829194">
    <property type="component" value="Chromosome"/>
</dbReference>
<feature type="chain" id="PRO_5046957757" evidence="1">
    <location>
        <begin position="21"/>
        <end position="309"/>
    </location>
</feature>
<accession>A0ABY3XIP0</accession>